<dbReference type="GO" id="GO:0005886">
    <property type="term" value="C:plasma membrane"/>
    <property type="evidence" value="ECO:0007669"/>
    <property type="project" value="UniProtKB-SubCell"/>
</dbReference>
<dbReference type="InterPro" id="IPR002771">
    <property type="entry name" value="Multi_antbiot-R_MarC"/>
</dbReference>
<keyword evidence="9" id="KW-1185">Reference proteome</keyword>
<proteinExistence type="inferred from homology"/>
<dbReference type="PANTHER" id="PTHR33508">
    <property type="entry name" value="UPF0056 MEMBRANE PROTEIN YHCE"/>
    <property type="match status" value="1"/>
</dbReference>
<protein>
    <recommendedName>
        <fullName evidence="7">UPF0056 membrane protein</fullName>
    </recommendedName>
</protein>
<evidence type="ECO:0000256" key="5">
    <source>
        <dbReference type="ARBA" id="ARBA00022989"/>
    </source>
</evidence>
<keyword evidence="3" id="KW-1003">Cell membrane</keyword>
<evidence type="ECO:0000256" key="6">
    <source>
        <dbReference type="ARBA" id="ARBA00023136"/>
    </source>
</evidence>
<dbReference type="RefSeq" id="WP_124146045.1">
    <property type="nucleotide sequence ID" value="NZ_CAWOKI010000134.1"/>
</dbReference>
<comment type="similarity">
    <text evidence="2 7">Belongs to the UPF0056 (MarC) family.</text>
</comment>
<evidence type="ECO:0000256" key="7">
    <source>
        <dbReference type="RuleBase" id="RU362048"/>
    </source>
</evidence>
<dbReference type="EMBL" id="RCBY01000069">
    <property type="protein sequence ID" value="RQH42987.1"/>
    <property type="molecule type" value="Genomic_DNA"/>
</dbReference>
<sequence length="299" mass="32593">MRQCRQIQQLLSTFRAVVSRLIIFVVVVCNLLMIFTSSPTPMATASPGDSVMLAQTLQPSEASKKTDEAIIQDVDGTTLIREYISKARKGSISSVFTIFFLTLGPLKIVPIFVSLTANADDTLRKKMAFRGFWISTLVVMLISLVGIEIVDKYGIPISALMMAAGIVLFLVSLGIIMTQYGSAAPPPSSPENPSLDLVVTPLIFPTILTPYGIAIVMLIMSILKKVIGHEVLVLGLLMVIMVLNLLSMLYARQILKVLKPSILKVVGLVLGMVQLSLGITWIFTAIRMEVLVIRSLLTS</sequence>
<evidence type="ECO:0000256" key="4">
    <source>
        <dbReference type="ARBA" id="ARBA00022692"/>
    </source>
</evidence>
<feature type="transmembrane region" description="Helical" evidence="7">
    <location>
        <begin position="127"/>
        <end position="147"/>
    </location>
</feature>
<evidence type="ECO:0000256" key="1">
    <source>
        <dbReference type="ARBA" id="ARBA00004651"/>
    </source>
</evidence>
<comment type="caution">
    <text evidence="7">Lacks conserved residue(s) required for the propagation of feature annotation.</text>
</comment>
<dbReference type="OrthoDB" id="467846at2"/>
<name>A0A3N6QME4_9CYAN</name>
<feature type="transmembrane region" description="Helical" evidence="7">
    <location>
        <begin position="197"/>
        <end position="219"/>
    </location>
</feature>
<dbReference type="AlphaFoldDB" id="A0A3N6QME4"/>
<keyword evidence="6 7" id="KW-0472">Membrane</keyword>
<evidence type="ECO:0000313" key="8">
    <source>
        <dbReference type="EMBL" id="RQH42987.1"/>
    </source>
</evidence>
<feature type="transmembrane region" description="Helical" evidence="7">
    <location>
        <begin position="17"/>
        <end position="35"/>
    </location>
</feature>
<keyword evidence="5 7" id="KW-1133">Transmembrane helix</keyword>
<gene>
    <name evidence="8" type="ORF">D5R40_13935</name>
</gene>
<comment type="subcellular location">
    <subcellularLocation>
        <location evidence="1 7">Cell membrane</location>
        <topology evidence="1 7">Multi-pass membrane protein</topology>
    </subcellularLocation>
</comment>
<feature type="transmembrane region" description="Helical" evidence="7">
    <location>
        <begin position="262"/>
        <end position="286"/>
    </location>
</feature>
<evidence type="ECO:0000256" key="2">
    <source>
        <dbReference type="ARBA" id="ARBA00009784"/>
    </source>
</evidence>
<dbReference type="Proteomes" id="UP000269154">
    <property type="component" value="Unassembled WGS sequence"/>
</dbReference>
<accession>A0A3N6QME4</accession>
<evidence type="ECO:0000313" key="9">
    <source>
        <dbReference type="Proteomes" id="UP000269154"/>
    </source>
</evidence>
<dbReference type="Pfam" id="PF01914">
    <property type="entry name" value="MarC"/>
    <property type="match status" value="1"/>
</dbReference>
<evidence type="ECO:0000256" key="3">
    <source>
        <dbReference type="ARBA" id="ARBA00022475"/>
    </source>
</evidence>
<feature type="transmembrane region" description="Helical" evidence="7">
    <location>
        <begin position="231"/>
        <end position="250"/>
    </location>
</feature>
<dbReference type="PANTHER" id="PTHR33508:SF1">
    <property type="entry name" value="UPF0056 MEMBRANE PROTEIN YHCE"/>
    <property type="match status" value="1"/>
</dbReference>
<feature type="transmembrane region" description="Helical" evidence="7">
    <location>
        <begin position="159"/>
        <end position="177"/>
    </location>
</feature>
<reference evidence="8 9" key="1">
    <citation type="journal article" date="2018" name="ACS Chem. Biol.">
        <title>Ketoreductase domain dysfunction expands chemodiversity: malyngamide biosynthesis in the cyanobacterium Okeania hirsuta.</title>
        <authorList>
            <person name="Moss N.A."/>
            <person name="Leao T."/>
            <person name="Rankin M."/>
            <person name="McCullough T.M."/>
            <person name="Qu P."/>
            <person name="Korobeynikov A."/>
            <person name="Smith J.L."/>
            <person name="Gerwick L."/>
            <person name="Gerwick W.H."/>
        </authorList>
    </citation>
    <scope>NUCLEOTIDE SEQUENCE [LARGE SCALE GENOMIC DNA]</scope>
    <source>
        <strain evidence="8 9">PAB10Feb10-1</strain>
    </source>
</reference>
<feature type="transmembrane region" description="Helical" evidence="7">
    <location>
        <begin position="95"/>
        <end position="115"/>
    </location>
</feature>
<keyword evidence="4 7" id="KW-0812">Transmembrane</keyword>
<comment type="caution">
    <text evidence="8">The sequence shown here is derived from an EMBL/GenBank/DDBJ whole genome shotgun (WGS) entry which is preliminary data.</text>
</comment>
<organism evidence="8 9">
    <name type="scientific">Okeania hirsuta</name>
    <dbReference type="NCBI Taxonomy" id="1458930"/>
    <lineage>
        <taxon>Bacteria</taxon>
        <taxon>Bacillati</taxon>
        <taxon>Cyanobacteriota</taxon>
        <taxon>Cyanophyceae</taxon>
        <taxon>Oscillatoriophycideae</taxon>
        <taxon>Oscillatoriales</taxon>
        <taxon>Microcoleaceae</taxon>
        <taxon>Okeania</taxon>
    </lineage>
</organism>